<protein>
    <submittedName>
        <fullName evidence="2">Uncharacterized protein</fullName>
    </submittedName>
</protein>
<accession>A0A1E7EQA4</accession>
<dbReference type="EMBL" id="KV784384">
    <property type="protein sequence ID" value="OEU07723.1"/>
    <property type="molecule type" value="Genomic_DNA"/>
</dbReference>
<feature type="region of interest" description="Disordered" evidence="1">
    <location>
        <begin position="130"/>
        <end position="180"/>
    </location>
</feature>
<name>A0A1E7EQA4_9STRA</name>
<dbReference type="AlphaFoldDB" id="A0A1E7EQA4"/>
<dbReference type="Proteomes" id="UP000095751">
    <property type="component" value="Unassembled WGS sequence"/>
</dbReference>
<reference evidence="2 3" key="1">
    <citation type="submission" date="2016-09" db="EMBL/GenBank/DDBJ databases">
        <title>Extensive genetic diversity and differential bi-allelic expression allows diatom success in the polar Southern Ocean.</title>
        <authorList>
            <consortium name="DOE Joint Genome Institute"/>
            <person name="Mock T."/>
            <person name="Otillar R.P."/>
            <person name="Strauss J."/>
            <person name="Dupont C."/>
            <person name="Frickenhaus S."/>
            <person name="Maumus F."/>
            <person name="Mcmullan M."/>
            <person name="Sanges R."/>
            <person name="Schmutz J."/>
            <person name="Toseland A."/>
            <person name="Valas R."/>
            <person name="Veluchamy A."/>
            <person name="Ward B.J."/>
            <person name="Allen A."/>
            <person name="Barry K."/>
            <person name="Falciatore A."/>
            <person name="Ferrante M."/>
            <person name="Fortunato A.E."/>
            <person name="Gloeckner G."/>
            <person name="Gruber A."/>
            <person name="Hipkin R."/>
            <person name="Janech M."/>
            <person name="Kroth P."/>
            <person name="Leese F."/>
            <person name="Lindquist E."/>
            <person name="Lyon B.R."/>
            <person name="Martin J."/>
            <person name="Mayer C."/>
            <person name="Parker M."/>
            <person name="Quesneville H."/>
            <person name="Raymond J."/>
            <person name="Uhlig C."/>
            <person name="Valentin K.U."/>
            <person name="Worden A.Z."/>
            <person name="Armbrust E.V."/>
            <person name="Bowler C."/>
            <person name="Green B."/>
            <person name="Moulton V."/>
            <person name="Van Oosterhout C."/>
            <person name="Grigoriev I."/>
        </authorList>
    </citation>
    <scope>NUCLEOTIDE SEQUENCE [LARGE SCALE GENOMIC DNA]</scope>
    <source>
        <strain evidence="2 3">CCMP1102</strain>
    </source>
</reference>
<keyword evidence="3" id="KW-1185">Reference proteome</keyword>
<evidence type="ECO:0000313" key="3">
    <source>
        <dbReference type="Proteomes" id="UP000095751"/>
    </source>
</evidence>
<organism evidence="2 3">
    <name type="scientific">Fragilariopsis cylindrus CCMP1102</name>
    <dbReference type="NCBI Taxonomy" id="635003"/>
    <lineage>
        <taxon>Eukaryota</taxon>
        <taxon>Sar</taxon>
        <taxon>Stramenopiles</taxon>
        <taxon>Ochrophyta</taxon>
        <taxon>Bacillariophyta</taxon>
        <taxon>Bacillariophyceae</taxon>
        <taxon>Bacillariophycidae</taxon>
        <taxon>Bacillariales</taxon>
        <taxon>Bacillariaceae</taxon>
        <taxon>Fragilariopsis</taxon>
    </lineage>
</organism>
<evidence type="ECO:0000256" key="1">
    <source>
        <dbReference type="SAM" id="MobiDB-lite"/>
    </source>
</evidence>
<dbReference type="InParanoid" id="A0A1E7EQA4"/>
<dbReference type="KEGG" id="fcy:FRACYDRAFT_250746"/>
<evidence type="ECO:0000313" key="2">
    <source>
        <dbReference type="EMBL" id="OEU07723.1"/>
    </source>
</evidence>
<gene>
    <name evidence="2" type="ORF">FRACYDRAFT_250746</name>
</gene>
<sequence length="180" mass="20351">MNAGREWRRNPDLFSSYHQPMSMLNALFHSLVDMVIFCVDFPVPNMKFIALNDDQTYSEIICNRYTGELIVDPRYFGTSNFCTDAPMGMLRGSLTTKEHVMFDVKTHEKYGDGYKQISKGIPCGHYDGSRPHPIILNEPQGGPKAKYMSKENDPNYNPKPASEKKGAQEEIPSPAPILSE</sequence>
<proteinExistence type="predicted"/>